<evidence type="ECO:0000313" key="2">
    <source>
        <dbReference type="EMBL" id="QPI59908.1"/>
    </source>
</evidence>
<evidence type="ECO:0000313" key="3">
    <source>
        <dbReference type="Proteomes" id="UP000663421"/>
    </source>
</evidence>
<dbReference type="EMBL" id="CP065050">
    <property type="protein sequence ID" value="QPI59908.1"/>
    <property type="molecule type" value="Genomic_DNA"/>
</dbReference>
<dbReference type="Proteomes" id="UP000663421">
    <property type="component" value="Chromosome"/>
</dbReference>
<evidence type="ECO:0000256" key="1">
    <source>
        <dbReference type="SAM" id="MobiDB-lite"/>
    </source>
</evidence>
<proteinExistence type="predicted"/>
<name>A0ABX6WER5_STRMQ</name>
<reference evidence="2 3" key="1">
    <citation type="submission" date="2020-11" db="EMBL/GenBank/DDBJ databases">
        <title>Complete genome sequence unveiled secondary metabolic potentials in Streptomyces solisilvae HNM0141.</title>
        <authorList>
            <person name="Huang X."/>
        </authorList>
    </citation>
    <scope>NUCLEOTIDE SEQUENCE [LARGE SCALE GENOMIC DNA]</scope>
    <source>
        <strain evidence="2 3">HNM0141</strain>
    </source>
</reference>
<accession>A0ABX6WER5</accession>
<keyword evidence="3" id="KW-1185">Reference proteome</keyword>
<organism evidence="2 3">
    <name type="scientific">Streptomyces malaysiensis</name>
    <dbReference type="NCBI Taxonomy" id="92644"/>
    <lineage>
        <taxon>Bacteria</taxon>
        <taxon>Bacillati</taxon>
        <taxon>Actinomycetota</taxon>
        <taxon>Actinomycetes</taxon>
        <taxon>Kitasatosporales</taxon>
        <taxon>Streptomycetaceae</taxon>
        <taxon>Streptomyces</taxon>
        <taxon>Streptomyces violaceusniger group</taxon>
    </lineage>
</organism>
<sequence length="61" mass="6933">MRPGGLRDPDVRDRDVKDPGIQDHDVRDPDIQDPGIRGHDVRDPDTGGKYEVRERRGTDRG</sequence>
<gene>
    <name evidence="2" type="ORF">I1A49_37960</name>
</gene>
<feature type="region of interest" description="Disordered" evidence="1">
    <location>
        <begin position="1"/>
        <end position="61"/>
    </location>
</feature>
<protein>
    <submittedName>
        <fullName evidence="2">Uncharacterized protein</fullName>
    </submittedName>
</protein>